<evidence type="ECO:0000259" key="7">
    <source>
        <dbReference type="Pfam" id="PF25919"/>
    </source>
</evidence>
<evidence type="ECO:0000259" key="4">
    <source>
        <dbReference type="Pfam" id="PF11827"/>
    </source>
</evidence>
<dbReference type="Pfam" id="PF25919">
    <property type="entry name" value="BSH_CusB"/>
    <property type="match status" value="1"/>
</dbReference>
<dbReference type="Gene3D" id="2.40.50.100">
    <property type="match status" value="1"/>
</dbReference>
<feature type="transmembrane region" description="Helical" evidence="3">
    <location>
        <begin position="12"/>
        <end position="29"/>
    </location>
</feature>
<reference evidence="10 11" key="1">
    <citation type="journal article" date="2013" name="Int. J. Syst. Evol. Microbiol.">
        <title>Marinoscillum luteum sp. nov., isolated from marine sediment.</title>
        <authorList>
            <person name="Cha I.T."/>
            <person name="Park S.J."/>
            <person name="Kim S.J."/>
            <person name="Kim J.G."/>
            <person name="Jung M.Y."/>
            <person name="Shin K.S."/>
            <person name="Kwon K.K."/>
            <person name="Yang S.H."/>
            <person name="Seo Y.S."/>
            <person name="Rhee S.K."/>
        </authorList>
    </citation>
    <scope>NUCLEOTIDE SEQUENCE [LARGE SCALE GENOMIC DNA]</scope>
    <source>
        <strain evidence="10 11">KCTC 23939</strain>
    </source>
</reference>
<dbReference type="InterPro" id="IPR045800">
    <property type="entry name" value="HMBD"/>
</dbReference>
<keyword evidence="3" id="KW-1133">Transmembrane helix</keyword>
<sequence length="615" mass="67953">MKNIKINKSKIITIAVTLAVGLGLGWILFGGSSGSEMSHQGHSHEAESGQETIWTCAMHPQIRQNKPGQCPICGMDLTPLNESGSEVDNNYTYQMTESAMALANVQTTTVVKANEAVKEIILTGKIEADERRIYEIPAHFHGRLEKLYVNFTGEYVSKGEILASVYSPDLVTAQQELLEALPYKETNPALFRAARSKLKNWKIADTEIDNIEQSGVVKTELPIRAHHAGVVRKRNVAVGDHVSMGDILFEVVDLSHLWVMLDAYEQHLQWINLGDKVTFTVASIPGETFEAKVTFIDPFINPHTRVAKVRAEVGNRNRKLKPEMFVKGIIKARPSSDKSDALLIPQSAILWTGARSLVYVKKTEYEKPTFEYRQVKLGALSGDYFVVKEGLFEGEEVVTNGTFSIDAAAQLSGKASMMNPEGGSSGGTMPGMPGMKMGEGAKTKNKQVSTQKMVEGQAYSFRDQAPAAFRGQLDDVIDAYLSLKNGLIEGDENTTAKYSTALYNALQKVNGGLLQGDAAAFWEEKKSFLMQHAKLCKEAPAIAGKRENFIYLSQPLIKLVEAFGPRDEKLYVDYCPMANDNKGAFWLSETKEIRNPFMSEAMRSCGEVKQEILSN</sequence>
<dbReference type="NCBIfam" id="TIGR01730">
    <property type="entry name" value="RND_mfp"/>
    <property type="match status" value="1"/>
</dbReference>
<feature type="domain" description="Heavy metal binding" evidence="5">
    <location>
        <begin position="54"/>
        <end position="79"/>
    </location>
</feature>
<dbReference type="PANTHER" id="PTHR30097">
    <property type="entry name" value="CATION EFFLUX SYSTEM PROTEIN CUSB"/>
    <property type="match status" value="1"/>
</dbReference>
<dbReference type="InterPro" id="IPR021782">
    <property type="entry name" value="DUF3347"/>
</dbReference>
<comment type="similarity">
    <text evidence="1">Belongs to the membrane fusion protein (MFP) (TC 8.A.1) family.</text>
</comment>
<proteinExistence type="inferred from homology"/>
<feature type="domain" description="CzcB-like C-terminal circularly permuted SH3-like" evidence="9">
    <location>
        <begin position="344"/>
        <end position="405"/>
    </location>
</feature>
<organism evidence="10 11">
    <name type="scientific">Marinoscillum luteum</name>
    <dbReference type="NCBI Taxonomy" id="861051"/>
    <lineage>
        <taxon>Bacteria</taxon>
        <taxon>Pseudomonadati</taxon>
        <taxon>Bacteroidota</taxon>
        <taxon>Cytophagia</taxon>
        <taxon>Cytophagales</taxon>
        <taxon>Reichenbachiellaceae</taxon>
        <taxon>Marinoscillum</taxon>
    </lineage>
</organism>
<keyword evidence="2" id="KW-0813">Transport</keyword>
<feature type="domain" description="CusB-like three alpha-helical bundle" evidence="6">
    <location>
        <begin position="169"/>
        <end position="218"/>
    </location>
</feature>
<comment type="caution">
    <text evidence="10">The sequence shown here is derived from an EMBL/GenBank/DDBJ whole genome shotgun (WGS) entry which is preliminary data.</text>
</comment>
<name>A0ABW7N780_9BACT</name>
<evidence type="ECO:0000256" key="2">
    <source>
        <dbReference type="ARBA" id="ARBA00022448"/>
    </source>
</evidence>
<evidence type="ECO:0000256" key="1">
    <source>
        <dbReference type="ARBA" id="ARBA00009477"/>
    </source>
</evidence>
<dbReference type="SUPFAM" id="SSF111369">
    <property type="entry name" value="HlyD-like secretion proteins"/>
    <property type="match status" value="1"/>
</dbReference>
<dbReference type="Pfam" id="PF25975">
    <property type="entry name" value="CzcB_C"/>
    <property type="match status" value="1"/>
</dbReference>
<feature type="domain" description="CusB-like beta-barrel" evidence="8">
    <location>
        <begin position="257"/>
        <end position="329"/>
    </location>
</feature>
<dbReference type="PANTHER" id="PTHR30097:SF15">
    <property type="entry name" value="CATION EFFLUX SYSTEM PROTEIN CUSB"/>
    <property type="match status" value="1"/>
</dbReference>
<dbReference type="Gene3D" id="2.40.420.20">
    <property type="match status" value="1"/>
</dbReference>
<keyword evidence="3" id="KW-0812">Transmembrane</keyword>
<feature type="domain" description="DUF3347" evidence="4">
    <location>
        <begin position="476"/>
        <end position="566"/>
    </location>
</feature>
<keyword evidence="11" id="KW-1185">Reference proteome</keyword>
<dbReference type="Pfam" id="PF11827">
    <property type="entry name" value="DUF3347"/>
    <property type="match status" value="1"/>
</dbReference>
<dbReference type="Proteomes" id="UP001610063">
    <property type="component" value="Unassembled WGS sequence"/>
</dbReference>
<dbReference type="EMBL" id="JBIPKE010000015">
    <property type="protein sequence ID" value="MFH6983339.1"/>
    <property type="molecule type" value="Genomic_DNA"/>
</dbReference>
<dbReference type="InterPro" id="IPR058792">
    <property type="entry name" value="Beta-barrel_RND_2"/>
</dbReference>
<feature type="domain" description="CusB-like barrel-sandwich hybrid" evidence="7">
    <location>
        <begin position="136"/>
        <end position="251"/>
    </location>
</feature>
<evidence type="ECO:0000259" key="5">
    <source>
        <dbReference type="Pfam" id="PF19335"/>
    </source>
</evidence>
<evidence type="ECO:0000313" key="10">
    <source>
        <dbReference type="EMBL" id="MFH6983339.1"/>
    </source>
</evidence>
<evidence type="ECO:0000259" key="8">
    <source>
        <dbReference type="Pfam" id="PF25954"/>
    </source>
</evidence>
<protein>
    <submittedName>
        <fullName evidence="10">Efflux RND transporter periplasmic adaptor subunit</fullName>
    </submittedName>
</protein>
<dbReference type="RefSeq" id="WP_395416916.1">
    <property type="nucleotide sequence ID" value="NZ_JBIPKE010000015.1"/>
</dbReference>
<dbReference type="InterPro" id="IPR051909">
    <property type="entry name" value="MFP_Cation_Efflux"/>
</dbReference>
<dbReference type="Pfam" id="PF19335">
    <property type="entry name" value="HMBD"/>
    <property type="match status" value="1"/>
</dbReference>
<evidence type="ECO:0000313" key="11">
    <source>
        <dbReference type="Proteomes" id="UP001610063"/>
    </source>
</evidence>
<dbReference type="InterPro" id="IPR058649">
    <property type="entry name" value="CzcB_C"/>
</dbReference>
<dbReference type="Gene3D" id="2.40.30.170">
    <property type="match status" value="1"/>
</dbReference>
<evidence type="ECO:0000259" key="9">
    <source>
        <dbReference type="Pfam" id="PF25975"/>
    </source>
</evidence>
<keyword evidence="3" id="KW-0472">Membrane</keyword>
<dbReference type="InterPro" id="IPR058791">
    <property type="entry name" value="3HB_CusB"/>
</dbReference>
<dbReference type="Pfam" id="PF25954">
    <property type="entry name" value="Beta-barrel_RND_2"/>
    <property type="match status" value="1"/>
</dbReference>
<accession>A0ABW7N780</accession>
<evidence type="ECO:0000256" key="3">
    <source>
        <dbReference type="SAM" id="Phobius"/>
    </source>
</evidence>
<gene>
    <name evidence="10" type="ORF">ACHKAR_07820</name>
</gene>
<dbReference type="InterPro" id="IPR006143">
    <property type="entry name" value="RND_pump_MFP"/>
</dbReference>
<dbReference type="InterPro" id="IPR058790">
    <property type="entry name" value="BSH_CusB"/>
</dbReference>
<evidence type="ECO:0000259" key="6">
    <source>
        <dbReference type="Pfam" id="PF25869"/>
    </source>
</evidence>
<dbReference type="Pfam" id="PF25869">
    <property type="entry name" value="3HB_CusB"/>
    <property type="match status" value="1"/>
</dbReference>